<feature type="domain" description="F-box" evidence="1">
    <location>
        <begin position="21"/>
        <end position="67"/>
    </location>
</feature>
<dbReference type="SUPFAM" id="SSF52047">
    <property type="entry name" value="RNI-like"/>
    <property type="match status" value="1"/>
</dbReference>
<evidence type="ECO:0000259" key="1">
    <source>
        <dbReference type="PROSITE" id="PS50181"/>
    </source>
</evidence>
<keyword evidence="3" id="KW-1185">Reference proteome</keyword>
<dbReference type="GO" id="GO:0031146">
    <property type="term" value="P:SCF-dependent proteasomal ubiquitin-dependent protein catabolic process"/>
    <property type="evidence" value="ECO:0007669"/>
    <property type="project" value="TreeGrafter"/>
</dbReference>
<dbReference type="GO" id="GO:0019005">
    <property type="term" value="C:SCF ubiquitin ligase complex"/>
    <property type="evidence" value="ECO:0007669"/>
    <property type="project" value="TreeGrafter"/>
</dbReference>
<dbReference type="Pfam" id="PF12937">
    <property type="entry name" value="F-box-like"/>
    <property type="match status" value="1"/>
</dbReference>
<reference evidence="2" key="2">
    <citation type="submission" date="2020-05" db="UniProtKB">
        <authorList>
            <consortium name="EnsemblMetazoa"/>
        </authorList>
    </citation>
    <scope>IDENTIFICATION</scope>
    <source>
        <strain evidence="2">IAEA</strain>
    </source>
</reference>
<dbReference type="SUPFAM" id="SSF81383">
    <property type="entry name" value="F-box domain"/>
    <property type="match status" value="1"/>
</dbReference>
<dbReference type="Proteomes" id="UP000091820">
    <property type="component" value="Unassembled WGS sequence"/>
</dbReference>
<dbReference type="InterPro" id="IPR001810">
    <property type="entry name" value="F-box_dom"/>
</dbReference>
<dbReference type="PROSITE" id="PS50181">
    <property type="entry name" value="FBOX"/>
    <property type="match status" value="1"/>
</dbReference>
<name>A0A1A9X500_9MUSC</name>
<dbReference type="VEuPathDB" id="VectorBase:GBRI044442"/>
<dbReference type="InterPro" id="IPR032675">
    <property type="entry name" value="LRR_dom_sf"/>
</dbReference>
<dbReference type="InterPro" id="IPR036047">
    <property type="entry name" value="F-box-like_dom_sf"/>
</dbReference>
<dbReference type="PANTHER" id="PTHR13318">
    <property type="entry name" value="PARTNER OF PAIRED, ISOFORM B-RELATED"/>
    <property type="match status" value="1"/>
</dbReference>
<evidence type="ECO:0000313" key="2">
    <source>
        <dbReference type="EnsemblMetazoa" id="GBRI044442-PA"/>
    </source>
</evidence>
<dbReference type="PANTHER" id="PTHR13318:SF247">
    <property type="entry name" value="GH16156P"/>
    <property type="match status" value="1"/>
</dbReference>
<dbReference type="EnsemblMetazoa" id="GBRI044442-RA">
    <property type="protein sequence ID" value="GBRI044442-PA"/>
    <property type="gene ID" value="GBRI044442"/>
</dbReference>
<sequence length="517" mass="60342">MTRLLNRRIQHKAAIKMFVISAPIPELPNEMWLKIFNILSHGDLLQVNLVCKRWCQLTQARELKRKSKLVVTKENLKDICDLMENNDLKYENVDINDKRDEFSNVGHASVLKIFEYFGCDIVRLKLYKPSMLSLLNHGLPKLQELDLSCMMSDKIVPVNFNKFSNLKSLLLPPRNSESYLICQLSEHTFQMPKIRLEKLSLSVNDCPLNCLNVLATHASSLRWLQLYVPKGMNLTVQGHFQEIFRKFTQLEELLIDGVGNMEYRRLILEYLPKENPLKTIALSLTRDVDLVELIIQKWRNSLECLKLKYYHRAENTASQLNFMNCKLRSLEWYGGPLTPQEFLDCVATKTNQTLTELKLFSLHVTGEFFDTLFQRLPNLAKLDLRGVRITDEEMVYVFRHLTHLRHLSLDPCVSENGIEYLCSELHSVSNLKRLQTLQICLCPIKALQILNLNFKFKKLTKLVPQFCHRSGKLSVLTIVHISTYFPVLEELFVDRLNFDYADIQEIRKHLPRLHKLS</sequence>
<dbReference type="Gene3D" id="3.80.10.10">
    <property type="entry name" value="Ribonuclease Inhibitor"/>
    <property type="match status" value="2"/>
</dbReference>
<accession>A0A1A9X500</accession>
<protein>
    <submittedName>
        <fullName evidence="2">F-box domain-containing protein</fullName>
    </submittedName>
</protein>
<evidence type="ECO:0000313" key="3">
    <source>
        <dbReference type="Proteomes" id="UP000091820"/>
    </source>
</evidence>
<proteinExistence type="predicted"/>
<reference evidence="3" key="1">
    <citation type="submission" date="2014-03" db="EMBL/GenBank/DDBJ databases">
        <authorList>
            <person name="Aksoy S."/>
            <person name="Warren W."/>
            <person name="Wilson R.K."/>
        </authorList>
    </citation>
    <scope>NUCLEOTIDE SEQUENCE [LARGE SCALE GENOMIC DNA]</scope>
    <source>
        <strain evidence="3">IAEA</strain>
    </source>
</reference>
<dbReference type="STRING" id="37001.A0A1A9X500"/>
<dbReference type="AlphaFoldDB" id="A0A1A9X500"/>
<dbReference type="SMART" id="SM00256">
    <property type="entry name" value="FBOX"/>
    <property type="match status" value="1"/>
</dbReference>
<organism evidence="2 3">
    <name type="scientific">Glossina brevipalpis</name>
    <dbReference type="NCBI Taxonomy" id="37001"/>
    <lineage>
        <taxon>Eukaryota</taxon>
        <taxon>Metazoa</taxon>
        <taxon>Ecdysozoa</taxon>
        <taxon>Arthropoda</taxon>
        <taxon>Hexapoda</taxon>
        <taxon>Insecta</taxon>
        <taxon>Pterygota</taxon>
        <taxon>Neoptera</taxon>
        <taxon>Endopterygota</taxon>
        <taxon>Diptera</taxon>
        <taxon>Brachycera</taxon>
        <taxon>Muscomorpha</taxon>
        <taxon>Hippoboscoidea</taxon>
        <taxon>Glossinidae</taxon>
        <taxon>Glossina</taxon>
    </lineage>
</organism>